<evidence type="ECO:0000313" key="1">
    <source>
        <dbReference type="EMBL" id="CCM64709.1"/>
    </source>
</evidence>
<name>R4Z1B6_9ACTN</name>
<dbReference type="AlphaFoldDB" id="R4Z1B6"/>
<sequence>MTYVTVEETRPLRSLRHRVVFGLLAVGALLVAGCGGGDPTGAGSAATADQGGAPLADEATSSLLLTKVVDGSEVALGDAVASDRPTLLWFWAPH</sequence>
<comment type="caution">
    <text evidence="1">The sequence shown here is derived from an EMBL/GenBank/DDBJ whole genome shotgun (WGS) entry which is preliminary data.</text>
</comment>
<organism evidence="1 2">
    <name type="scientific">Candidatus Neomicrothrix parvicella RN1</name>
    <dbReference type="NCBI Taxonomy" id="1229780"/>
    <lineage>
        <taxon>Bacteria</taxon>
        <taxon>Bacillati</taxon>
        <taxon>Actinomycetota</taxon>
        <taxon>Acidimicrobiia</taxon>
        <taxon>Acidimicrobiales</taxon>
        <taxon>Microthrixaceae</taxon>
        <taxon>Candidatus Neomicrothrix</taxon>
    </lineage>
</organism>
<protein>
    <submittedName>
        <fullName evidence="1">Uncharacterized protein</fullName>
    </submittedName>
</protein>
<proteinExistence type="predicted"/>
<keyword evidence="2" id="KW-1185">Reference proteome</keyword>
<gene>
    <name evidence="1" type="ORF">BN381_450020</name>
</gene>
<dbReference type="Proteomes" id="UP000018291">
    <property type="component" value="Unassembled WGS sequence"/>
</dbReference>
<dbReference type="HOGENOM" id="CLU_2380882_0_0_11"/>
<reference evidence="1 2" key="1">
    <citation type="journal article" date="2013" name="ISME J.">
        <title>Metabolic model for the filamentous 'Candidatus Microthrix parvicella' based on genomic and metagenomic analyses.</title>
        <authorList>
            <person name="Jon McIlroy S."/>
            <person name="Kristiansen R."/>
            <person name="Albertsen M."/>
            <person name="Michael Karst S."/>
            <person name="Rossetti S."/>
            <person name="Lund Nielsen J."/>
            <person name="Tandoi V."/>
            <person name="James Seviour R."/>
            <person name="Nielsen P.H."/>
        </authorList>
    </citation>
    <scope>NUCLEOTIDE SEQUENCE [LARGE SCALE GENOMIC DNA]</scope>
    <source>
        <strain evidence="1 2">RN1</strain>
    </source>
</reference>
<dbReference type="RefSeq" id="WP_012228970.1">
    <property type="nucleotide sequence ID" value="NZ_HG422565.1"/>
</dbReference>
<accession>R4Z1B6</accession>
<evidence type="ECO:0000313" key="2">
    <source>
        <dbReference type="Proteomes" id="UP000018291"/>
    </source>
</evidence>
<dbReference type="STRING" id="1229780.BN381_450020"/>
<dbReference type="EMBL" id="CANL01000040">
    <property type="protein sequence ID" value="CCM64709.1"/>
    <property type="molecule type" value="Genomic_DNA"/>
</dbReference>